<dbReference type="GO" id="GO:0000785">
    <property type="term" value="C:chromatin"/>
    <property type="evidence" value="ECO:0007669"/>
    <property type="project" value="TreeGrafter"/>
</dbReference>
<dbReference type="SMART" id="SM00249">
    <property type="entry name" value="PHD"/>
    <property type="match status" value="1"/>
</dbReference>
<dbReference type="OMA" id="KEPSWEH"/>
<evidence type="ECO:0000313" key="14">
    <source>
        <dbReference type="Proteomes" id="UP000054289"/>
    </source>
</evidence>
<dbReference type="GO" id="GO:0008270">
    <property type="term" value="F:zinc ion binding"/>
    <property type="evidence" value="ECO:0007669"/>
    <property type="project" value="UniProtKB-KW"/>
</dbReference>
<evidence type="ECO:0000256" key="5">
    <source>
        <dbReference type="ARBA" id="ARBA00022723"/>
    </source>
</evidence>
<dbReference type="UniPathway" id="UPA00886"/>
<dbReference type="SUPFAM" id="SSF57903">
    <property type="entry name" value="FYVE/PHD zinc finger"/>
    <property type="match status" value="1"/>
</dbReference>
<keyword evidence="4" id="KW-0808">Transferase</keyword>
<dbReference type="AlphaFoldDB" id="A0A0L7KDS4"/>
<feature type="domain" description="SP-RING-type" evidence="12">
    <location>
        <begin position="363"/>
        <end position="449"/>
    </location>
</feature>
<dbReference type="PANTHER" id="PTHR10782:SF4">
    <property type="entry name" value="TONALLI, ISOFORM E"/>
    <property type="match status" value="1"/>
</dbReference>
<dbReference type="InterPro" id="IPR011011">
    <property type="entry name" value="Znf_FYVE_PHD"/>
</dbReference>
<keyword evidence="8" id="KW-0862">Zinc</keyword>
<dbReference type="Gene3D" id="3.30.40.10">
    <property type="entry name" value="Zinc/RING finger domain, C3HC4 (zinc finger)"/>
    <property type="match status" value="1"/>
</dbReference>
<evidence type="ECO:0000313" key="13">
    <source>
        <dbReference type="EMBL" id="KOB61498.1"/>
    </source>
</evidence>
<name>A0A0L7KDS4_PLAFX</name>
<keyword evidence="7" id="KW-0833">Ubl conjugation pathway</keyword>
<evidence type="ECO:0000256" key="7">
    <source>
        <dbReference type="ARBA" id="ARBA00022786"/>
    </source>
</evidence>
<dbReference type="GO" id="GO:0061665">
    <property type="term" value="F:SUMO ligase activity"/>
    <property type="evidence" value="ECO:0007669"/>
    <property type="project" value="TreeGrafter"/>
</dbReference>
<dbReference type="PROSITE" id="PS51044">
    <property type="entry name" value="ZF_SP_RING"/>
    <property type="match status" value="1"/>
</dbReference>
<evidence type="ECO:0000256" key="9">
    <source>
        <dbReference type="ARBA" id="ARBA00023242"/>
    </source>
</evidence>
<evidence type="ECO:0000259" key="11">
    <source>
        <dbReference type="PROSITE" id="PS50800"/>
    </source>
</evidence>
<dbReference type="InterPro" id="IPR003034">
    <property type="entry name" value="SAP_dom"/>
</dbReference>
<evidence type="ECO:0000256" key="1">
    <source>
        <dbReference type="ARBA" id="ARBA00004123"/>
    </source>
</evidence>
<protein>
    <recommendedName>
        <fullName evidence="15">E3 SUMO-protein ligase PIAS</fullName>
    </recommendedName>
</protein>
<reference evidence="13 14" key="1">
    <citation type="submission" date="2006-03" db="EMBL/GenBank/DDBJ databases">
        <title>Annotation of Plasmodium falciparum HB3.</title>
        <authorList>
            <consortium name="The Broad Institute Genome Sequencing Platform"/>
            <person name="Volkman S.K."/>
            <person name="Neafsey D.E."/>
            <person name="Dash A.P."/>
            <person name="Chitnis C.E."/>
            <person name="Hartl D.L."/>
            <person name="Young S.K."/>
            <person name="Zeng Q."/>
            <person name="Koehrsen M."/>
            <person name="Alvarado L."/>
            <person name="Berlin A."/>
            <person name="Borenstein D."/>
            <person name="Chapman S.B."/>
            <person name="Chen Z."/>
            <person name="Engels R."/>
            <person name="Freedman E."/>
            <person name="Gellesch M."/>
            <person name="Goldberg J."/>
            <person name="Griggs A."/>
            <person name="Gujja S."/>
            <person name="Heilman E.R."/>
            <person name="Heiman D.I."/>
            <person name="Howarth C."/>
            <person name="Jen D."/>
            <person name="Larson L."/>
            <person name="Mehta T."/>
            <person name="Neiman D."/>
            <person name="Park D."/>
            <person name="Pearson M."/>
            <person name="Roberts A."/>
            <person name="Saif S."/>
            <person name="Shea T."/>
            <person name="Shenoy N."/>
            <person name="Sisk P."/>
            <person name="Stolte C."/>
            <person name="Sykes S."/>
            <person name="Walk T."/>
            <person name="White J."/>
            <person name="Yandava C."/>
            <person name="Haas B."/>
            <person name="Henn M.R."/>
            <person name="Nusbaum C."/>
            <person name="Birren B."/>
        </authorList>
    </citation>
    <scope>NUCLEOTIDE SEQUENCE [LARGE SCALE GENOMIC DNA]</scope>
    <source>
        <strain evidence="13">HB3</strain>
    </source>
</reference>
<dbReference type="InterPro" id="IPR036361">
    <property type="entry name" value="SAP_dom_sf"/>
</dbReference>
<evidence type="ECO:0000256" key="10">
    <source>
        <dbReference type="PROSITE-ProRule" id="PRU00452"/>
    </source>
</evidence>
<evidence type="ECO:0000256" key="4">
    <source>
        <dbReference type="ARBA" id="ARBA00022679"/>
    </source>
</evidence>
<keyword evidence="5" id="KW-0479">Metal-binding</keyword>
<reference evidence="14" key="2">
    <citation type="submission" date="2006-03" db="EMBL/GenBank/DDBJ databases">
        <title>The genome sequence of the Plasmodium falciparum HB3.</title>
        <authorList>
            <consortium name="The Broad Institute Genome Sequencing Platform"/>
            <person name="Birren B."/>
            <person name="Lander E."/>
            <person name="Galagan J."/>
            <person name="Nusbaum C."/>
            <person name="Devon K."/>
            <person name="Henn M."/>
            <person name="Jaffe D."/>
            <person name="Butler J."/>
            <person name="Alvarez P."/>
            <person name="Gnerre S."/>
            <person name="Grabherr M."/>
            <person name="Kleber M."/>
            <person name="Mauceli E."/>
            <person name="Brockman W."/>
            <person name="MacCallum I.A."/>
            <person name="Rounsley S."/>
            <person name="Young S."/>
            <person name="LaButti K."/>
            <person name="Pushparaj V."/>
            <person name="DeCaprio D."/>
            <person name="Crawford M."/>
            <person name="Koehrsen M."/>
            <person name="Engels R."/>
            <person name="Montgomery P."/>
            <person name="Pearson M."/>
            <person name="Howarth C."/>
            <person name="Larson L."/>
            <person name="Luoma S."/>
            <person name="White J."/>
            <person name="Kodira C."/>
            <person name="Zeng Q."/>
            <person name="Oleary S."/>
            <person name="Yandava C."/>
            <person name="Alvarado L."/>
            <person name="Wirth D."/>
            <person name="Volkman S."/>
            <person name="Hartl D."/>
        </authorList>
    </citation>
    <scope>NUCLEOTIDE SEQUENCE [LARGE SCALE GENOMIC DNA]</scope>
</reference>
<dbReference type="GO" id="GO:0005634">
    <property type="term" value="C:nucleus"/>
    <property type="evidence" value="ECO:0007669"/>
    <property type="project" value="UniProtKB-SubCell"/>
</dbReference>
<organism evidence="13 14">
    <name type="scientific">Plasmodium falciparum (isolate HB3)</name>
    <dbReference type="NCBI Taxonomy" id="137071"/>
    <lineage>
        <taxon>Eukaryota</taxon>
        <taxon>Sar</taxon>
        <taxon>Alveolata</taxon>
        <taxon>Apicomplexa</taxon>
        <taxon>Aconoidasida</taxon>
        <taxon>Haemosporida</taxon>
        <taxon>Plasmodiidae</taxon>
        <taxon>Plasmodium</taxon>
        <taxon>Plasmodium (Laverania)</taxon>
    </lineage>
</organism>
<dbReference type="OrthoDB" id="28127at2759"/>
<accession>A0A0L7KDS4</accession>
<dbReference type="SUPFAM" id="SSF68906">
    <property type="entry name" value="SAP domain"/>
    <property type="match status" value="1"/>
</dbReference>
<comment type="pathway">
    <text evidence="2">Protein modification; protein sumoylation.</text>
</comment>
<keyword evidence="6 10" id="KW-0863">Zinc-finger</keyword>
<dbReference type="KEGG" id="pfh:PFHG_03272"/>
<gene>
    <name evidence="13" type="ORF">PFHG_03272</name>
</gene>
<dbReference type="CDD" id="cd16650">
    <property type="entry name" value="SP-RING_PIAS-like"/>
    <property type="match status" value="1"/>
</dbReference>
<dbReference type="PANTHER" id="PTHR10782">
    <property type="entry name" value="ZINC FINGER MIZ DOMAIN-CONTAINING PROTEIN"/>
    <property type="match status" value="1"/>
</dbReference>
<comment type="similarity">
    <text evidence="3">Belongs to the PIAS family.</text>
</comment>
<proteinExistence type="inferred from homology"/>
<feature type="domain" description="SAP" evidence="11">
    <location>
        <begin position="14"/>
        <end position="48"/>
    </location>
</feature>
<sequence>MTYNVNNTNMAEYLNKLRVYDLNQLCRKFLLPQHGKKVAIIERILQYITDVEREEQIYEFILATKPSIFEIINDKRMGTNILHDSSKLFFSNSNYVRNDNNINVNCNNIDKLAYASSDPPSTKKAASSTARKGKVKIYEEDNEFSTCVCGGMSKNMSSKNGIVKCIECKKSQHVSCYIPNTFINKDLSNYEILCIACRVKDMDPFYPMKKVLWMKNISTNTEKLMINASDIKQWRNENKDVIVFCINLEPQNLKNTAPIKQEWPKTFNLKVNGNITEKIFEPSWEHKRRDSPLKITHTLKAGINSIDIISTNYDIPKLFVVTFALCKYESEQVIIENVILRSSLNFKDAKDRIVNILSTKHDSDEVMCMEVNRKVSLHCPFSLDRILIPCRGIMCSHIKCFDLKSFIDVTKKTKAFNNRWKCPICSFYLRPKNLVIDTFITYILSQVPKDIKEIELSKQAEIIFNKNNQEPKVIKQLDDVDTLDLQKKHIDIKNEYIMGKSYNEQKNNNSFITMK</sequence>
<comment type="subcellular location">
    <subcellularLocation>
        <location evidence="1">Nucleus</location>
    </subcellularLocation>
</comment>
<dbReference type="GO" id="GO:0016925">
    <property type="term" value="P:protein sumoylation"/>
    <property type="evidence" value="ECO:0007669"/>
    <property type="project" value="UniProtKB-UniPathway"/>
</dbReference>
<dbReference type="Pfam" id="PF02891">
    <property type="entry name" value="zf-MIZ"/>
    <property type="match status" value="1"/>
</dbReference>
<dbReference type="InterPro" id="IPR004181">
    <property type="entry name" value="Znf_MIZ"/>
</dbReference>
<dbReference type="InterPro" id="IPR001965">
    <property type="entry name" value="Znf_PHD"/>
</dbReference>
<keyword evidence="9" id="KW-0539">Nucleus</keyword>
<dbReference type="InterPro" id="IPR013083">
    <property type="entry name" value="Znf_RING/FYVE/PHD"/>
</dbReference>
<evidence type="ECO:0008006" key="15">
    <source>
        <dbReference type="Google" id="ProtNLM"/>
    </source>
</evidence>
<dbReference type="Proteomes" id="UP000054289">
    <property type="component" value="Unassembled WGS sequence"/>
</dbReference>
<dbReference type="PROSITE" id="PS50800">
    <property type="entry name" value="SAP"/>
    <property type="match status" value="1"/>
</dbReference>
<evidence type="ECO:0000256" key="8">
    <source>
        <dbReference type="ARBA" id="ARBA00022833"/>
    </source>
</evidence>
<evidence type="ECO:0000256" key="6">
    <source>
        <dbReference type="ARBA" id="ARBA00022771"/>
    </source>
</evidence>
<evidence type="ECO:0000259" key="12">
    <source>
        <dbReference type="PROSITE" id="PS51044"/>
    </source>
</evidence>
<evidence type="ECO:0000256" key="3">
    <source>
        <dbReference type="ARBA" id="ARBA00005383"/>
    </source>
</evidence>
<evidence type="ECO:0000256" key="2">
    <source>
        <dbReference type="ARBA" id="ARBA00004718"/>
    </source>
</evidence>
<dbReference type="EMBL" id="CH672006">
    <property type="protein sequence ID" value="KOB61498.1"/>
    <property type="molecule type" value="Genomic_DNA"/>
</dbReference>